<protein>
    <submittedName>
        <fullName evidence="1">TonB-dependent receptor</fullName>
    </submittedName>
</protein>
<accession>A0AAW6H0L3</accession>
<gene>
    <name evidence="1" type="ORF">POZ10_03290</name>
</gene>
<dbReference type="SUPFAM" id="SSF56935">
    <property type="entry name" value="Porins"/>
    <property type="match status" value="1"/>
</dbReference>
<organism evidence="1 2">
    <name type="scientific">Bacteroides uniformis</name>
    <dbReference type="NCBI Taxonomy" id="820"/>
    <lineage>
        <taxon>Bacteria</taxon>
        <taxon>Pseudomonadati</taxon>
        <taxon>Bacteroidota</taxon>
        <taxon>Bacteroidia</taxon>
        <taxon>Bacteroidales</taxon>
        <taxon>Bacteroidaceae</taxon>
        <taxon>Bacteroides</taxon>
    </lineage>
</organism>
<dbReference type="EMBL" id="JAQNSI010000098">
    <property type="protein sequence ID" value="MDC1899641.1"/>
    <property type="molecule type" value="Genomic_DNA"/>
</dbReference>
<reference evidence="1" key="1">
    <citation type="submission" date="2022-10" db="EMBL/GenBank/DDBJ databases">
        <title>Human gut microbiome strain richness.</title>
        <authorList>
            <person name="Chen-Liaw A."/>
        </authorList>
    </citation>
    <scope>NUCLEOTIDE SEQUENCE</scope>
    <source>
        <strain evidence="1">1001713st1_F9_1001713B170221_170320</strain>
    </source>
</reference>
<sequence length="270" mass="31035">NLKKAGFLRYRFNISPAIPSLGSLTDVEQAMDTIQIVRGNPLLKTYQQFTNSLSYSYSKKQFNANLSVRHQYYDNPIMESIFVEDGKLILKDENQRSFQSLNTELMAGINGATLFGLKDFLTLYASGGYTRSWSEGLNYSHMYDEFYYSVMAQVQYKDFSLLGQFRKVQNNFFGETIKKNENQTAFMAMYTRRNLQAGIGIMFPFTNNYKVGKERISKVAPFRSETFVRETGQMVVLRVGYTFEFGRKHKAGNKGLNNSDTDSGIINMQR</sequence>
<dbReference type="AlphaFoldDB" id="A0AAW6H0L3"/>
<proteinExistence type="predicted"/>
<keyword evidence="1" id="KW-0675">Receptor</keyword>
<evidence type="ECO:0000313" key="1">
    <source>
        <dbReference type="EMBL" id="MDC1899641.1"/>
    </source>
</evidence>
<feature type="non-terminal residue" evidence="1">
    <location>
        <position position="1"/>
    </location>
</feature>
<evidence type="ECO:0000313" key="2">
    <source>
        <dbReference type="Proteomes" id="UP001222603"/>
    </source>
</evidence>
<name>A0AAW6H0L3_BACUN</name>
<comment type="caution">
    <text evidence="1">The sequence shown here is derived from an EMBL/GenBank/DDBJ whole genome shotgun (WGS) entry which is preliminary data.</text>
</comment>
<dbReference type="Proteomes" id="UP001222603">
    <property type="component" value="Unassembled WGS sequence"/>
</dbReference>